<keyword evidence="2" id="KW-1185">Reference proteome</keyword>
<gene>
    <name evidence="1" type="ORF">N0V87_010766</name>
</gene>
<name>A0A9W9BUQ3_9PLEO</name>
<accession>A0A9W9BUQ3</accession>
<dbReference type="AlphaFoldDB" id="A0A9W9BUQ3"/>
<comment type="caution">
    <text evidence="1">The sequence shown here is derived from an EMBL/GenBank/DDBJ whole genome shotgun (WGS) entry which is preliminary data.</text>
</comment>
<dbReference type="EMBL" id="JAPEUV010000767">
    <property type="protein sequence ID" value="KAJ4329521.1"/>
    <property type="molecule type" value="Genomic_DNA"/>
</dbReference>
<reference evidence="1" key="1">
    <citation type="submission" date="2022-10" db="EMBL/GenBank/DDBJ databases">
        <title>Tapping the CABI collections for fungal endophytes: first genome assemblies for Collariella, Neodidymelliopsis, Ascochyta clinopodiicola, Didymella pomorum, Didymosphaeria variabile, Neocosmospora piperis and Neocucurbitaria cava.</title>
        <authorList>
            <person name="Hill R."/>
        </authorList>
    </citation>
    <scope>NUCLEOTIDE SEQUENCE</scope>
    <source>
        <strain evidence="1">IMI 360193</strain>
    </source>
</reference>
<dbReference type="Proteomes" id="UP001140562">
    <property type="component" value="Unassembled WGS sequence"/>
</dbReference>
<evidence type="ECO:0000313" key="2">
    <source>
        <dbReference type="Proteomes" id="UP001140562"/>
    </source>
</evidence>
<evidence type="ECO:0000313" key="1">
    <source>
        <dbReference type="EMBL" id="KAJ4329521.1"/>
    </source>
</evidence>
<protein>
    <submittedName>
        <fullName evidence="1">Uncharacterized protein</fullName>
    </submittedName>
</protein>
<organism evidence="1 2">
    <name type="scientific">Didymella glomerata</name>
    <dbReference type="NCBI Taxonomy" id="749621"/>
    <lineage>
        <taxon>Eukaryota</taxon>
        <taxon>Fungi</taxon>
        <taxon>Dikarya</taxon>
        <taxon>Ascomycota</taxon>
        <taxon>Pezizomycotina</taxon>
        <taxon>Dothideomycetes</taxon>
        <taxon>Pleosporomycetidae</taxon>
        <taxon>Pleosporales</taxon>
        <taxon>Pleosporineae</taxon>
        <taxon>Didymellaceae</taxon>
        <taxon>Didymella</taxon>
    </lineage>
</organism>
<proteinExistence type="predicted"/>
<sequence>ELSDSLRYLGAGKDEGIDLLQILVLLNGAEGLVASSLLQQVGFTGCGGLVALDAMTLNENAIDRDQISRLQIDDISDKDIVDENLLGPSRTDDLDLSIVLLLV</sequence>
<feature type="non-terminal residue" evidence="1">
    <location>
        <position position="1"/>
    </location>
</feature>